<evidence type="ECO:0000259" key="5">
    <source>
        <dbReference type="PROSITE" id="PS50048"/>
    </source>
</evidence>
<dbReference type="Pfam" id="PF11951">
    <property type="entry name" value="Fungal_trans_2"/>
    <property type="match status" value="1"/>
</dbReference>
<dbReference type="Gene3D" id="4.10.240.10">
    <property type="entry name" value="Zn(2)-C6 fungal-type DNA-binding domain"/>
    <property type="match status" value="1"/>
</dbReference>
<dbReference type="InterPro" id="IPR001138">
    <property type="entry name" value="Zn2Cys6_DnaBD"/>
</dbReference>
<dbReference type="GO" id="GO:0003677">
    <property type="term" value="F:DNA binding"/>
    <property type="evidence" value="ECO:0007669"/>
    <property type="project" value="UniProtKB-KW"/>
</dbReference>
<dbReference type="InterPro" id="IPR036864">
    <property type="entry name" value="Zn2-C6_fun-type_DNA-bd_sf"/>
</dbReference>
<organism evidence="6 7">
    <name type="scientific">Penicillium polonicum</name>
    <dbReference type="NCBI Taxonomy" id="60169"/>
    <lineage>
        <taxon>Eukaryota</taxon>
        <taxon>Fungi</taxon>
        <taxon>Dikarya</taxon>
        <taxon>Ascomycota</taxon>
        <taxon>Pezizomycotina</taxon>
        <taxon>Eurotiomycetes</taxon>
        <taxon>Eurotiomycetidae</taxon>
        <taxon>Eurotiales</taxon>
        <taxon>Aspergillaceae</taxon>
        <taxon>Penicillium</taxon>
    </lineage>
</organism>
<dbReference type="EMBL" id="MDYM01000002">
    <property type="protein sequence ID" value="OQD69739.1"/>
    <property type="molecule type" value="Genomic_DNA"/>
</dbReference>
<comment type="caution">
    <text evidence="6">The sequence shown here is derived from an EMBL/GenBank/DDBJ whole genome shotgun (WGS) entry which is preliminary data.</text>
</comment>
<keyword evidence="3" id="KW-0804">Transcription</keyword>
<evidence type="ECO:0000313" key="7">
    <source>
        <dbReference type="Proteomes" id="UP000191408"/>
    </source>
</evidence>
<keyword evidence="2" id="KW-0238">DNA-binding</keyword>
<protein>
    <recommendedName>
        <fullName evidence="5">Zn(2)-C6 fungal-type domain-containing protein</fullName>
    </recommendedName>
</protein>
<dbReference type="PANTHER" id="PTHR38111:SF2">
    <property type="entry name" value="FINGER DOMAIN PROTEIN, PUTATIVE (AFU_ORTHOLOGUE AFUA_1G01560)-RELATED"/>
    <property type="match status" value="1"/>
</dbReference>
<dbReference type="InterPro" id="IPR053178">
    <property type="entry name" value="Osmoadaptation_assoc"/>
</dbReference>
<name>A0A1V6NYK6_PENPO</name>
<reference evidence="7" key="1">
    <citation type="journal article" date="2017" name="Nat. Microbiol.">
        <title>Global analysis of biosynthetic gene clusters reveals vast potential of secondary metabolite production in Penicillium species.</title>
        <authorList>
            <person name="Nielsen J.C."/>
            <person name="Grijseels S."/>
            <person name="Prigent S."/>
            <person name="Ji B."/>
            <person name="Dainat J."/>
            <person name="Nielsen K.F."/>
            <person name="Frisvad J.C."/>
            <person name="Workman M."/>
            <person name="Nielsen J."/>
        </authorList>
    </citation>
    <scope>NUCLEOTIDE SEQUENCE [LARGE SCALE GENOMIC DNA]</scope>
    <source>
        <strain evidence="7">IBT 4502</strain>
    </source>
</reference>
<evidence type="ECO:0000256" key="3">
    <source>
        <dbReference type="ARBA" id="ARBA00023163"/>
    </source>
</evidence>
<gene>
    <name evidence="6" type="ORF">PENPOL_c002G04523</name>
</gene>
<dbReference type="PANTHER" id="PTHR38111">
    <property type="entry name" value="ZN(2)-C6 FUNGAL-TYPE DOMAIN-CONTAINING PROTEIN-RELATED"/>
    <property type="match status" value="1"/>
</dbReference>
<dbReference type="Pfam" id="PF00172">
    <property type="entry name" value="Zn_clus"/>
    <property type="match status" value="1"/>
</dbReference>
<feature type="domain" description="Zn(2)-C6 fungal-type" evidence="5">
    <location>
        <begin position="23"/>
        <end position="52"/>
    </location>
</feature>
<dbReference type="SUPFAM" id="SSF57701">
    <property type="entry name" value="Zn2/Cys6 DNA-binding domain"/>
    <property type="match status" value="1"/>
</dbReference>
<evidence type="ECO:0000256" key="1">
    <source>
        <dbReference type="ARBA" id="ARBA00023015"/>
    </source>
</evidence>
<keyword evidence="4" id="KW-0539">Nucleus</keyword>
<evidence type="ECO:0000256" key="4">
    <source>
        <dbReference type="ARBA" id="ARBA00023242"/>
    </source>
</evidence>
<dbReference type="SMART" id="SM00066">
    <property type="entry name" value="GAL4"/>
    <property type="match status" value="1"/>
</dbReference>
<keyword evidence="1" id="KW-0805">Transcription regulation</keyword>
<dbReference type="GO" id="GO:0000981">
    <property type="term" value="F:DNA-binding transcription factor activity, RNA polymerase II-specific"/>
    <property type="evidence" value="ECO:0007669"/>
    <property type="project" value="InterPro"/>
</dbReference>
<keyword evidence="7" id="KW-1185">Reference proteome</keyword>
<evidence type="ECO:0000313" key="6">
    <source>
        <dbReference type="EMBL" id="OQD69739.1"/>
    </source>
</evidence>
<sequence>MSASTTLQRRVVGPLDKRRRLTRCLGCAKRRIKCEGGFPCVHCIRQNATCVAQQHSGHGMTKFVNKNQQDDFCARHQSSSQNGMSIPTRQTPGPHPLDFIRKDDGTRLLDYFASFIQHNMFTTSFAAIVSDLLPLISTSPVLYHAVIAVGTLDANRHTGGRALQGGKSPYVDSMTSYHKSMGILRSSLGNRDVMQKDDILWATFFLGLFELLSDESGEGWVKHMLYGTSKMLQLAGPTDCMSSARRIFYDLFRVLEASRALIYNEETILSQECWLGLQKSLSSSAIRWDAIEEIITLMIETSAFSLRAGSIIEMIPEAERFTDPSVALIAAAGLDVQETIYNWHTKALLQLVQDGPNPYSNLALLYYHALLIFLSGNYDYFPYWDNIAAPVLSHAEISEHLTTMVYLSSEVLWHSKIPGVMLLFPLSVAGARARNVDQRSEILNLLNQIFCKGFVVANRIRDNLLKRWIDRDQEETMNPPT</sequence>
<dbReference type="GO" id="GO:0008270">
    <property type="term" value="F:zinc ion binding"/>
    <property type="evidence" value="ECO:0007669"/>
    <property type="project" value="InterPro"/>
</dbReference>
<evidence type="ECO:0000256" key="2">
    <source>
        <dbReference type="ARBA" id="ARBA00023125"/>
    </source>
</evidence>
<dbReference type="CDD" id="cd00067">
    <property type="entry name" value="GAL4"/>
    <property type="match status" value="1"/>
</dbReference>
<accession>A0A1V6NYK6</accession>
<dbReference type="OrthoDB" id="194358at2759"/>
<proteinExistence type="predicted"/>
<dbReference type="AlphaFoldDB" id="A0A1V6NYK6"/>
<dbReference type="Proteomes" id="UP000191408">
    <property type="component" value="Unassembled WGS sequence"/>
</dbReference>
<dbReference type="PROSITE" id="PS50048">
    <property type="entry name" value="ZN2_CY6_FUNGAL_2"/>
    <property type="match status" value="1"/>
</dbReference>
<dbReference type="InterPro" id="IPR021858">
    <property type="entry name" value="Fun_TF"/>
</dbReference>